<dbReference type="OrthoDB" id="9803416at2"/>
<dbReference type="GO" id="GO:0000287">
    <property type="term" value="F:magnesium ion binding"/>
    <property type="evidence" value="ECO:0007669"/>
    <property type="project" value="TreeGrafter"/>
</dbReference>
<keyword evidence="6" id="KW-0997">Cell inner membrane</keyword>
<evidence type="ECO:0000256" key="8">
    <source>
        <dbReference type="ARBA" id="ARBA00022842"/>
    </source>
</evidence>
<proteinExistence type="inferred from homology"/>
<dbReference type="AlphaFoldDB" id="A0A3G9G7S5"/>
<name>A0A3G9G7S5_9CAUL</name>
<dbReference type="RefSeq" id="WP_126422166.1">
    <property type="nucleotide sequence ID" value="NZ_AP018827.1"/>
</dbReference>
<dbReference type="InterPro" id="IPR002523">
    <property type="entry name" value="MgTranspt_CorA/ZnTranspt_ZntB"/>
</dbReference>
<keyword evidence="9 13" id="KW-1133">Transmembrane helix</keyword>
<dbReference type="FunFam" id="1.20.58.340:FF:000001">
    <property type="entry name" value="Magnesium transport protein CorA"/>
    <property type="match status" value="1"/>
</dbReference>
<feature type="transmembrane region" description="Helical" evidence="13">
    <location>
        <begin position="299"/>
        <end position="319"/>
    </location>
</feature>
<dbReference type="PANTHER" id="PTHR46494:SF1">
    <property type="entry name" value="CORA FAMILY METAL ION TRANSPORTER (EUROFUNG)"/>
    <property type="match status" value="1"/>
</dbReference>
<dbReference type="GO" id="GO:0015095">
    <property type="term" value="F:magnesium ion transmembrane transporter activity"/>
    <property type="evidence" value="ECO:0007669"/>
    <property type="project" value="TreeGrafter"/>
</dbReference>
<dbReference type="Gene3D" id="3.30.460.20">
    <property type="entry name" value="CorA soluble domain-like"/>
    <property type="match status" value="1"/>
</dbReference>
<evidence type="ECO:0000256" key="9">
    <source>
        <dbReference type="ARBA" id="ARBA00022989"/>
    </source>
</evidence>
<gene>
    <name evidence="14" type="ORF">EM6_1830</name>
</gene>
<keyword evidence="11 13" id="KW-0472">Membrane</keyword>
<dbReference type="Proteomes" id="UP000278756">
    <property type="component" value="Chromosome 1"/>
</dbReference>
<evidence type="ECO:0000313" key="14">
    <source>
        <dbReference type="EMBL" id="BBF81233.1"/>
    </source>
</evidence>
<dbReference type="CDD" id="cd12837">
    <property type="entry name" value="EcCorA-like_u1"/>
    <property type="match status" value="1"/>
</dbReference>
<keyword evidence="5" id="KW-1003">Cell membrane</keyword>
<evidence type="ECO:0000256" key="2">
    <source>
        <dbReference type="ARBA" id="ARBA00009765"/>
    </source>
</evidence>
<evidence type="ECO:0000313" key="15">
    <source>
        <dbReference type="Proteomes" id="UP000278756"/>
    </source>
</evidence>
<evidence type="ECO:0000256" key="11">
    <source>
        <dbReference type="ARBA" id="ARBA00023136"/>
    </source>
</evidence>
<comment type="similarity">
    <text evidence="2">Belongs to the CorA metal ion transporter (MIT) (TC 1.A.35) family.</text>
</comment>
<feature type="transmembrane region" description="Helical" evidence="13">
    <location>
        <begin position="267"/>
        <end position="287"/>
    </location>
</feature>
<dbReference type="Pfam" id="PF01544">
    <property type="entry name" value="CorA"/>
    <property type="match status" value="1"/>
</dbReference>
<comment type="subcellular location">
    <subcellularLocation>
        <location evidence="1">Cell inner membrane</location>
        <topology evidence="1">Multi-pass membrane protein</topology>
    </subcellularLocation>
</comment>
<dbReference type="SUPFAM" id="SSF143865">
    <property type="entry name" value="CorA soluble domain-like"/>
    <property type="match status" value="1"/>
</dbReference>
<evidence type="ECO:0000256" key="5">
    <source>
        <dbReference type="ARBA" id="ARBA00022475"/>
    </source>
</evidence>
<dbReference type="GO" id="GO:0015087">
    <property type="term" value="F:cobalt ion transmembrane transporter activity"/>
    <property type="evidence" value="ECO:0007669"/>
    <property type="project" value="TreeGrafter"/>
</dbReference>
<reference evidence="15" key="2">
    <citation type="journal article" date="2017" name="Plant Physiol. Biochem.">
        <title>Differential oxidative and antioxidative response of duckweed Lemna minor toward plant growth promoting/inhibiting bacteria.</title>
        <authorList>
            <person name="Ishizawa H."/>
            <person name="Kuroda M."/>
            <person name="Morikawa M."/>
            <person name="Ike M."/>
        </authorList>
    </citation>
    <scope>NUCLEOTIDE SEQUENCE [LARGE SCALE GENOMIC DNA]</scope>
    <source>
        <strain evidence="15">M6</strain>
    </source>
</reference>
<organism evidence="14 15">
    <name type="scientific">Asticcacaulis excentricus</name>
    <dbReference type="NCBI Taxonomy" id="78587"/>
    <lineage>
        <taxon>Bacteria</taxon>
        <taxon>Pseudomonadati</taxon>
        <taxon>Pseudomonadota</taxon>
        <taxon>Alphaproteobacteria</taxon>
        <taxon>Caulobacterales</taxon>
        <taxon>Caulobacteraceae</taxon>
        <taxon>Asticcacaulis</taxon>
    </lineage>
</organism>
<evidence type="ECO:0000256" key="10">
    <source>
        <dbReference type="ARBA" id="ARBA00023065"/>
    </source>
</evidence>
<evidence type="ECO:0000256" key="7">
    <source>
        <dbReference type="ARBA" id="ARBA00022692"/>
    </source>
</evidence>
<accession>A0A3G9G7S5</accession>
<evidence type="ECO:0000256" key="4">
    <source>
        <dbReference type="ARBA" id="ARBA00022448"/>
    </source>
</evidence>
<dbReference type="PANTHER" id="PTHR46494">
    <property type="entry name" value="CORA FAMILY METAL ION TRANSPORTER (EUROFUNG)"/>
    <property type="match status" value="1"/>
</dbReference>
<dbReference type="SUPFAM" id="SSF144083">
    <property type="entry name" value="Magnesium transport protein CorA, transmembrane region"/>
    <property type="match status" value="1"/>
</dbReference>
<dbReference type="InterPro" id="IPR045861">
    <property type="entry name" value="CorA_cytoplasmic_dom"/>
</dbReference>
<sequence length="325" mass="36266">MITIFHRLGERIAETQQRADQNVPDEPVWIDLLNPTEEELRHLPQNLNIALPTREETWRNHALNRMYTRDGTAYMTAAVISDDRDARACGTVTFILTPDFLITLRDIDPPPFLALQERLLLMPKAFPDSVDVLTGLLEAIVLRTVVHSDEVITGLDGLSRRIFSSRGFEGEKGTPSDIMHGVLQSLGLLADLNSRIHESISSLQRVAGFLRTHTPAGQSDHSRALGTLLKDTQSIAEQTTFLSNKISFQLDAALGMINVEQNQIGKIFSTTAVFFLPPALVAGVYGMNFDHMPELHWSLGYPLALGLMGVAVLVPYWVFKRRGWL</sequence>
<keyword evidence="10" id="KW-0406">Ion transport</keyword>
<dbReference type="EMBL" id="AP018827">
    <property type="protein sequence ID" value="BBF81233.1"/>
    <property type="molecule type" value="Genomic_DNA"/>
</dbReference>
<dbReference type="GO" id="GO:0050897">
    <property type="term" value="F:cobalt ion binding"/>
    <property type="evidence" value="ECO:0007669"/>
    <property type="project" value="TreeGrafter"/>
</dbReference>
<protein>
    <recommendedName>
        <fullName evidence="3">Magnesium transport protein CorA</fullName>
    </recommendedName>
</protein>
<dbReference type="InterPro" id="IPR045863">
    <property type="entry name" value="CorA_TM1_TM2"/>
</dbReference>
<reference evidence="15" key="1">
    <citation type="journal article" date="2017" name="Biotechnol. Biofuels">
        <title>Evaluation of environmental bacterial communities as a factor affecting the growth of duckweed Lemna minor.</title>
        <authorList>
            <person name="Ishizawa H."/>
            <person name="Kuroda M."/>
            <person name="Morikawa M."/>
            <person name="Ike M."/>
        </authorList>
    </citation>
    <scope>NUCLEOTIDE SEQUENCE [LARGE SCALE GENOMIC DNA]</scope>
    <source>
        <strain evidence="15">M6</strain>
    </source>
</reference>
<comment type="catalytic activity">
    <reaction evidence="12">
        <text>Mg(2+)(in) = Mg(2+)(out)</text>
        <dbReference type="Rhea" id="RHEA:29827"/>
        <dbReference type="ChEBI" id="CHEBI:18420"/>
    </reaction>
</comment>
<evidence type="ECO:0000256" key="3">
    <source>
        <dbReference type="ARBA" id="ARBA00019439"/>
    </source>
</evidence>
<evidence type="ECO:0000256" key="1">
    <source>
        <dbReference type="ARBA" id="ARBA00004429"/>
    </source>
</evidence>
<evidence type="ECO:0000256" key="13">
    <source>
        <dbReference type="SAM" id="Phobius"/>
    </source>
</evidence>
<keyword evidence="4" id="KW-0813">Transport</keyword>
<dbReference type="Gene3D" id="1.20.58.340">
    <property type="entry name" value="Magnesium transport protein CorA, transmembrane region"/>
    <property type="match status" value="1"/>
</dbReference>
<dbReference type="GO" id="GO:0005886">
    <property type="term" value="C:plasma membrane"/>
    <property type="evidence" value="ECO:0007669"/>
    <property type="project" value="UniProtKB-SubCell"/>
</dbReference>
<keyword evidence="7 13" id="KW-0812">Transmembrane</keyword>
<keyword evidence="8" id="KW-0460">Magnesium</keyword>
<evidence type="ECO:0000256" key="6">
    <source>
        <dbReference type="ARBA" id="ARBA00022519"/>
    </source>
</evidence>
<evidence type="ECO:0000256" key="12">
    <source>
        <dbReference type="ARBA" id="ARBA00034269"/>
    </source>
</evidence>